<evidence type="ECO:0000313" key="2">
    <source>
        <dbReference type="Proteomes" id="UP000295252"/>
    </source>
</evidence>
<dbReference type="InParanoid" id="A0A068V7M8"/>
<dbReference type="Gene3D" id="1.10.510.10">
    <property type="entry name" value="Transferase(Phosphotransferase) domain 1"/>
    <property type="match status" value="1"/>
</dbReference>
<dbReference type="GO" id="GO:0016020">
    <property type="term" value="C:membrane"/>
    <property type="evidence" value="ECO:0007669"/>
    <property type="project" value="TreeGrafter"/>
</dbReference>
<dbReference type="InterPro" id="IPR051564">
    <property type="entry name" value="LRR_receptor-like_kinase"/>
</dbReference>
<dbReference type="OrthoDB" id="1103805at2759"/>
<dbReference type="AlphaFoldDB" id="A0A068V7M8"/>
<name>A0A068V7M8_COFCA</name>
<dbReference type="Proteomes" id="UP000295252">
    <property type="component" value="Chromosome V"/>
</dbReference>
<protein>
    <recommendedName>
        <fullName evidence="3">Serine-threonine/tyrosine-protein kinase catalytic domain-containing protein</fullName>
    </recommendedName>
</protein>
<accession>A0A068V7M8</accession>
<dbReference type="STRING" id="49390.A0A068V7M8"/>
<evidence type="ECO:0008006" key="3">
    <source>
        <dbReference type="Google" id="ProtNLM"/>
    </source>
</evidence>
<gene>
    <name evidence="1" type="ORF">GSCOC_T00018948001</name>
</gene>
<keyword evidence="2" id="KW-1185">Reference proteome</keyword>
<dbReference type="Gramene" id="CDP16557">
    <property type="protein sequence ID" value="CDP16557"/>
    <property type="gene ID" value="GSCOC_T00018948001"/>
</dbReference>
<reference evidence="2" key="1">
    <citation type="journal article" date="2014" name="Science">
        <title>The coffee genome provides insight into the convergent evolution of caffeine biosynthesis.</title>
        <authorList>
            <person name="Denoeud F."/>
            <person name="Carretero-Paulet L."/>
            <person name="Dereeper A."/>
            <person name="Droc G."/>
            <person name="Guyot R."/>
            <person name="Pietrella M."/>
            <person name="Zheng C."/>
            <person name="Alberti A."/>
            <person name="Anthony F."/>
            <person name="Aprea G."/>
            <person name="Aury J.M."/>
            <person name="Bento P."/>
            <person name="Bernard M."/>
            <person name="Bocs S."/>
            <person name="Campa C."/>
            <person name="Cenci A."/>
            <person name="Combes M.C."/>
            <person name="Crouzillat D."/>
            <person name="Da Silva C."/>
            <person name="Daddiego L."/>
            <person name="De Bellis F."/>
            <person name="Dussert S."/>
            <person name="Garsmeur O."/>
            <person name="Gayraud T."/>
            <person name="Guignon V."/>
            <person name="Jahn K."/>
            <person name="Jamilloux V."/>
            <person name="Joet T."/>
            <person name="Labadie K."/>
            <person name="Lan T."/>
            <person name="Leclercq J."/>
            <person name="Lepelley M."/>
            <person name="Leroy T."/>
            <person name="Li L.T."/>
            <person name="Librado P."/>
            <person name="Lopez L."/>
            <person name="Munoz A."/>
            <person name="Noel B."/>
            <person name="Pallavicini A."/>
            <person name="Perrotta G."/>
            <person name="Poncet V."/>
            <person name="Pot D."/>
            <person name="Priyono X."/>
            <person name="Rigoreau M."/>
            <person name="Rouard M."/>
            <person name="Rozas J."/>
            <person name="Tranchant-Dubreuil C."/>
            <person name="VanBuren R."/>
            <person name="Zhang Q."/>
            <person name="Andrade A.C."/>
            <person name="Argout X."/>
            <person name="Bertrand B."/>
            <person name="de Kochko A."/>
            <person name="Graziosi G."/>
            <person name="Henry R.J."/>
            <person name="Jayarama X."/>
            <person name="Ming R."/>
            <person name="Nagai C."/>
            <person name="Rounsley S."/>
            <person name="Sankoff D."/>
            <person name="Giuliano G."/>
            <person name="Albert V.A."/>
            <person name="Wincker P."/>
            <person name="Lashermes P."/>
        </authorList>
    </citation>
    <scope>NUCLEOTIDE SEQUENCE [LARGE SCALE GENOMIC DNA]</scope>
    <source>
        <strain evidence="2">cv. DH200-94</strain>
    </source>
</reference>
<dbReference type="InterPro" id="IPR011009">
    <property type="entry name" value="Kinase-like_dom_sf"/>
</dbReference>
<dbReference type="EMBL" id="HG739216">
    <property type="protein sequence ID" value="CDP16557.1"/>
    <property type="molecule type" value="Genomic_DNA"/>
</dbReference>
<dbReference type="PANTHER" id="PTHR48055:SF55">
    <property type="entry name" value="PROTEIN KINASE DOMAIN-CONTAINING PROTEIN"/>
    <property type="match status" value="1"/>
</dbReference>
<organism evidence="1 2">
    <name type="scientific">Coffea canephora</name>
    <name type="common">Robusta coffee</name>
    <dbReference type="NCBI Taxonomy" id="49390"/>
    <lineage>
        <taxon>Eukaryota</taxon>
        <taxon>Viridiplantae</taxon>
        <taxon>Streptophyta</taxon>
        <taxon>Embryophyta</taxon>
        <taxon>Tracheophyta</taxon>
        <taxon>Spermatophyta</taxon>
        <taxon>Magnoliopsida</taxon>
        <taxon>eudicotyledons</taxon>
        <taxon>Gunneridae</taxon>
        <taxon>Pentapetalae</taxon>
        <taxon>asterids</taxon>
        <taxon>lamiids</taxon>
        <taxon>Gentianales</taxon>
        <taxon>Rubiaceae</taxon>
        <taxon>Ixoroideae</taxon>
        <taxon>Gardenieae complex</taxon>
        <taxon>Bertiereae - Coffeeae clade</taxon>
        <taxon>Coffeeae</taxon>
        <taxon>Coffea</taxon>
    </lineage>
</organism>
<evidence type="ECO:0000313" key="1">
    <source>
        <dbReference type="EMBL" id="CDP16557.1"/>
    </source>
</evidence>
<dbReference type="PhylomeDB" id="A0A068V7M8"/>
<dbReference type="PANTHER" id="PTHR48055">
    <property type="entry name" value="LEUCINE-RICH REPEAT RECEPTOR PROTEIN KINASE EMS1"/>
    <property type="match status" value="1"/>
</dbReference>
<dbReference type="SUPFAM" id="SSF56112">
    <property type="entry name" value="Protein kinase-like (PK-like)"/>
    <property type="match status" value="1"/>
</dbReference>
<proteinExistence type="predicted"/>
<sequence>MGVAASTLGDVYSYGILLLEMVTRKRPTNDMFMDEVDLHNYVNRALPGQVYEIVDPLLLSKAGDENKRMTPGEDKTEGGREIECAISLLKIGSNAQRNRQMTVCT</sequence>